<evidence type="ECO:0000259" key="3">
    <source>
        <dbReference type="PROSITE" id="PS51000"/>
    </source>
</evidence>
<dbReference type="EMBL" id="BJCC01000008">
    <property type="protein sequence ID" value="GCF93100.1"/>
    <property type="molecule type" value="Genomic_DNA"/>
</dbReference>
<organism evidence="4 5">
    <name type="scientific">Enterococcus florum</name>
    <dbReference type="NCBI Taxonomy" id="2480627"/>
    <lineage>
        <taxon>Bacteria</taxon>
        <taxon>Bacillati</taxon>
        <taxon>Bacillota</taxon>
        <taxon>Bacilli</taxon>
        <taxon>Lactobacillales</taxon>
        <taxon>Enterococcaceae</taxon>
        <taxon>Enterococcus</taxon>
    </lineage>
</organism>
<name>A0A4P5P5X5_9ENTE</name>
<dbReference type="InterPro" id="IPR013196">
    <property type="entry name" value="HTH_11"/>
</dbReference>
<accession>A0A4P5P5X5</accession>
<dbReference type="Pfam" id="PF25583">
    <property type="entry name" value="WCX"/>
    <property type="match status" value="1"/>
</dbReference>
<dbReference type="InterPro" id="IPR026881">
    <property type="entry name" value="WYL_dom"/>
</dbReference>
<dbReference type="PROSITE" id="PS51000">
    <property type="entry name" value="HTH_DEOR_2"/>
    <property type="match status" value="1"/>
</dbReference>
<dbReference type="Proteomes" id="UP000290567">
    <property type="component" value="Unassembled WGS sequence"/>
</dbReference>
<dbReference type="RefSeq" id="WP_146621574.1">
    <property type="nucleotide sequence ID" value="NZ_BJCC01000008.1"/>
</dbReference>
<keyword evidence="5" id="KW-1185">Reference proteome</keyword>
<evidence type="ECO:0000256" key="2">
    <source>
        <dbReference type="ARBA" id="ARBA00023163"/>
    </source>
</evidence>
<keyword evidence="1" id="KW-0805">Transcription regulation</keyword>
<protein>
    <submittedName>
        <fullName evidence="4">Transcriptional regulator</fullName>
    </submittedName>
</protein>
<evidence type="ECO:0000256" key="1">
    <source>
        <dbReference type="ARBA" id="ARBA00023015"/>
    </source>
</evidence>
<proteinExistence type="predicted"/>
<dbReference type="Gene3D" id="1.10.10.10">
    <property type="entry name" value="Winged helix-like DNA-binding domain superfamily/Winged helix DNA-binding domain"/>
    <property type="match status" value="1"/>
</dbReference>
<dbReference type="PROSITE" id="PS52050">
    <property type="entry name" value="WYL"/>
    <property type="match status" value="1"/>
</dbReference>
<dbReference type="Pfam" id="PF08279">
    <property type="entry name" value="HTH_11"/>
    <property type="match status" value="1"/>
</dbReference>
<dbReference type="InterPro" id="IPR028349">
    <property type="entry name" value="PafC-like"/>
</dbReference>
<dbReference type="InterPro" id="IPR036390">
    <property type="entry name" value="WH_DNA-bd_sf"/>
</dbReference>
<dbReference type="OrthoDB" id="9815009at2"/>
<dbReference type="AlphaFoldDB" id="A0A4P5P5X5"/>
<evidence type="ECO:0000313" key="5">
    <source>
        <dbReference type="Proteomes" id="UP000290567"/>
    </source>
</evidence>
<evidence type="ECO:0000313" key="4">
    <source>
        <dbReference type="EMBL" id="GCF93100.1"/>
    </source>
</evidence>
<gene>
    <name evidence="4" type="ORF">NRIC_09910</name>
</gene>
<reference evidence="5" key="1">
    <citation type="submission" date="2019-02" db="EMBL/GenBank/DDBJ databases">
        <title>Draft genome sequence of Enterococcus sp. Gos25-1.</title>
        <authorList>
            <person name="Tanaka N."/>
            <person name="Shiwa Y."/>
            <person name="Fujita N."/>
        </authorList>
    </citation>
    <scope>NUCLEOTIDE SEQUENCE [LARGE SCALE GENOMIC DNA]</scope>
    <source>
        <strain evidence="5">Gos25-1</strain>
    </source>
</reference>
<comment type="caution">
    <text evidence="4">The sequence shown here is derived from an EMBL/GenBank/DDBJ whole genome shotgun (WGS) entry which is preliminary data.</text>
</comment>
<dbReference type="PANTHER" id="PTHR34580">
    <property type="match status" value="1"/>
</dbReference>
<sequence length="299" mass="34466">MHIQRLFKLTMYLLNKRAVKAQELADYFEVSVRTIFRDLDVLSNAGIPIYTVQGTGGGIFIDPDFVLSKATLTKEEQTRLVAALQSWTVADRQETTFLLDKLRGLFQTDGSELIEIDFSRWGHSDKATYDAVMTAITQHRNLAFSYIDLYQAESTRTVCPLKLLYQERAWYLKAYEESKGHRIFKLNRINDVVILEDSFSRSTVPLEQTFKQEPQKFDCISLEVCCTAKVADRLYDEFPSKSIVRQGGSYLLKIEVPQTPWLESFLLSLGTEAEVIRPLELRNQLAKTAEELYQKYRTT</sequence>
<feature type="domain" description="HTH deoR-type" evidence="3">
    <location>
        <begin position="2"/>
        <end position="60"/>
    </location>
</feature>
<dbReference type="InterPro" id="IPR036388">
    <property type="entry name" value="WH-like_DNA-bd_sf"/>
</dbReference>
<dbReference type="GO" id="GO:0003700">
    <property type="term" value="F:DNA-binding transcription factor activity"/>
    <property type="evidence" value="ECO:0007669"/>
    <property type="project" value="InterPro"/>
</dbReference>
<dbReference type="InterPro" id="IPR051534">
    <property type="entry name" value="CBASS_pafABC_assoc_protein"/>
</dbReference>
<keyword evidence="2" id="KW-0804">Transcription</keyword>
<dbReference type="PANTHER" id="PTHR34580:SF1">
    <property type="entry name" value="PROTEIN PAFC"/>
    <property type="match status" value="1"/>
</dbReference>
<dbReference type="InterPro" id="IPR001034">
    <property type="entry name" value="DeoR_HTH"/>
</dbReference>
<dbReference type="SUPFAM" id="SSF46785">
    <property type="entry name" value="Winged helix' DNA-binding domain"/>
    <property type="match status" value="1"/>
</dbReference>
<dbReference type="Pfam" id="PF13280">
    <property type="entry name" value="WYL"/>
    <property type="match status" value="1"/>
</dbReference>
<dbReference type="PIRSF" id="PIRSF016838">
    <property type="entry name" value="PafC"/>
    <property type="match status" value="1"/>
</dbReference>
<dbReference type="InterPro" id="IPR057727">
    <property type="entry name" value="WCX_dom"/>
</dbReference>